<comment type="similarity">
    <text evidence="2">Belongs to the nematode transthyretin-like family.</text>
</comment>
<dbReference type="Proteomes" id="UP000887572">
    <property type="component" value="Unplaced"/>
</dbReference>
<organism evidence="6 7">
    <name type="scientific">Globodera rostochiensis</name>
    <name type="common">Golden nematode worm</name>
    <name type="synonym">Heterodera rostochiensis</name>
    <dbReference type="NCBI Taxonomy" id="31243"/>
    <lineage>
        <taxon>Eukaryota</taxon>
        <taxon>Metazoa</taxon>
        <taxon>Ecdysozoa</taxon>
        <taxon>Nematoda</taxon>
        <taxon>Chromadorea</taxon>
        <taxon>Rhabditida</taxon>
        <taxon>Tylenchina</taxon>
        <taxon>Tylenchomorpha</taxon>
        <taxon>Tylenchoidea</taxon>
        <taxon>Heteroderidae</taxon>
        <taxon>Heteroderinae</taxon>
        <taxon>Globodera</taxon>
    </lineage>
</organism>
<evidence type="ECO:0000256" key="2">
    <source>
        <dbReference type="ARBA" id="ARBA00010112"/>
    </source>
</evidence>
<proteinExistence type="inferred from homology"/>
<dbReference type="PANTHER" id="PTHR21700">
    <property type="entry name" value="TRANSTHYRETIN-LIKE FAMILY PROTEIN-RELATED"/>
    <property type="match status" value="1"/>
</dbReference>
<dbReference type="PANTHER" id="PTHR21700:SF46">
    <property type="entry name" value="TRANSTHYRETIN-LIKE PROTEIN 52"/>
    <property type="match status" value="1"/>
</dbReference>
<evidence type="ECO:0000313" key="7">
    <source>
        <dbReference type="WBParaSite" id="Gr19_v10_g16040.t1"/>
    </source>
</evidence>
<evidence type="ECO:0000256" key="4">
    <source>
        <dbReference type="ARBA" id="ARBA00022729"/>
    </source>
</evidence>
<dbReference type="InterPro" id="IPR001534">
    <property type="entry name" value="Transthyretin-like"/>
</dbReference>
<evidence type="ECO:0000313" key="6">
    <source>
        <dbReference type="Proteomes" id="UP000887572"/>
    </source>
</evidence>
<accession>A0A914HDK7</accession>
<dbReference type="AlphaFoldDB" id="A0A914HDK7"/>
<dbReference type="Gene3D" id="2.60.40.3330">
    <property type="match status" value="1"/>
</dbReference>
<sequence>MKQRDDKTNDLVVSADKSIFPQLCDVEPQLFPSVAMSVLTTLFTFTLLLLQISPQFARVWARSRCVLARGRVICPTDPDSHFNVQIELMDSDALPWETDDVMGRGTTDLLGNYTVHGCASDFGAWNDPDPYILITHRCPQMGHDISVVKRKHRIPIDRIYLPQEVNVETTRLDCDDDCEI</sequence>
<keyword evidence="5" id="KW-1133">Transmembrane helix</keyword>
<dbReference type="GO" id="GO:0009986">
    <property type="term" value="C:cell surface"/>
    <property type="evidence" value="ECO:0007669"/>
    <property type="project" value="InterPro"/>
</dbReference>
<protein>
    <submittedName>
        <fullName evidence="7">Uncharacterized protein</fullName>
    </submittedName>
</protein>
<dbReference type="Pfam" id="PF01060">
    <property type="entry name" value="TTR-52"/>
    <property type="match status" value="1"/>
</dbReference>
<name>A0A914HDK7_GLORO</name>
<keyword evidence="4" id="KW-0732">Signal</keyword>
<evidence type="ECO:0000256" key="1">
    <source>
        <dbReference type="ARBA" id="ARBA00004613"/>
    </source>
</evidence>
<keyword evidence="5" id="KW-0812">Transmembrane</keyword>
<evidence type="ECO:0000256" key="5">
    <source>
        <dbReference type="SAM" id="Phobius"/>
    </source>
</evidence>
<comment type="subcellular location">
    <subcellularLocation>
        <location evidence="1">Secreted</location>
    </subcellularLocation>
</comment>
<reference evidence="7" key="1">
    <citation type="submission" date="2022-11" db="UniProtKB">
        <authorList>
            <consortium name="WormBaseParasite"/>
        </authorList>
    </citation>
    <scope>IDENTIFICATION</scope>
</reference>
<evidence type="ECO:0000256" key="3">
    <source>
        <dbReference type="ARBA" id="ARBA00022525"/>
    </source>
</evidence>
<dbReference type="WBParaSite" id="Gr19_v10_g16040.t1">
    <property type="protein sequence ID" value="Gr19_v10_g16040.t1"/>
    <property type="gene ID" value="Gr19_v10_g16040"/>
</dbReference>
<keyword evidence="6" id="KW-1185">Reference proteome</keyword>
<keyword evidence="5" id="KW-0472">Membrane</keyword>
<dbReference type="GO" id="GO:0005576">
    <property type="term" value="C:extracellular region"/>
    <property type="evidence" value="ECO:0007669"/>
    <property type="project" value="UniProtKB-SubCell"/>
</dbReference>
<feature type="transmembrane region" description="Helical" evidence="5">
    <location>
        <begin position="30"/>
        <end position="50"/>
    </location>
</feature>
<dbReference type="InterPro" id="IPR038479">
    <property type="entry name" value="Transthyretin-like_sf"/>
</dbReference>
<keyword evidence="3" id="KW-0964">Secreted</keyword>